<protein>
    <submittedName>
        <fullName evidence="7">FAD-binding oxidoreductase</fullName>
    </submittedName>
</protein>
<keyword evidence="5" id="KW-0560">Oxidoreductase</keyword>
<dbReference type="Pfam" id="PF08031">
    <property type="entry name" value="BBE"/>
    <property type="match status" value="1"/>
</dbReference>
<dbReference type="SUPFAM" id="SSF56176">
    <property type="entry name" value="FAD-binding/transporter-associated domain-like"/>
    <property type="match status" value="1"/>
</dbReference>
<evidence type="ECO:0000313" key="7">
    <source>
        <dbReference type="EMBL" id="WXA94491.1"/>
    </source>
</evidence>
<comment type="cofactor">
    <cofactor evidence="1">
        <name>FAD</name>
        <dbReference type="ChEBI" id="CHEBI:57692"/>
    </cofactor>
</comment>
<evidence type="ECO:0000256" key="5">
    <source>
        <dbReference type="ARBA" id="ARBA00023002"/>
    </source>
</evidence>
<dbReference type="InterPro" id="IPR016167">
    <property type="entry name" value="FAD-bd_PCMH_sub1"/>
</dbReference>
<evidence type="ECO:0000313" key="8">
    <source>
        <dbReference type="Proteomes" id="UP001379533"/>
    </source>
</evidence>
<dbReference type="RefSeq" id="WP_394845099.1">
    <property type="nucleotide sequence ID" value="NZ_CP089982.1"/>
</dbReference>
<evidence type="ECO:0000259" key="6">
    <source>
        <dbReference type="PROSITE" id="PS51387"/>
    </source>
</evidence>
<dbReference type="InterPro" id="IPR012951">
    <property type="entry name" value="BBE"/>
</dbReference>
<dbReference type="Pfam" id="PF01565">
    <property type="entry name" value="FAD_binding_4"/>
    <property type="match status" value="1"/>
</dbReference>
<name>A0ABZ2KDN9_9BACT</name>
<gene>
    <name evidence="7" type="ORF">LZC95_49610</name>
</gene>
<dbReference type="PANTHER" id="PTHR42973:SF39">
    <property type="entry name" value="FAD-BINDING PCMH-TYPE DOMAIN-CONTAINING PROTEIN"/>
    <property type="match status" value="1"/>
</dbReference>
<keyword evidence="8" id="KW-1185">Reference proteome</keyword>
<reference evidence="7 8" key="1">
    <citation type="submission" date="2021-12" db="EMBL/GenBank/DDBJ databases">
        <title>Discovery of the Pendulisporaceae a myxobacterial family with distinct sporulation behavior and unique specialized metabolism.</title>
        <authorList>
            <person name="Garcia R."/>
            <person name="Popoff A."/>
            <person name="Bader C.D."/>
            <person name="Loehr J."/>
            <person name="Walesch S."/>
            <person name="Walt C."/>
            <person name="Boldt J."/>
            <person name="Bunk B."/>
            <person name="Haeckl F.J.F.P.J."/>
            <person name="Gunesch A.P."/>
            <person name="Birkelbach J."/>
            <person name="Nuebel U."/>
            <person name="Pietschmann T."/>
            <person name="Bach T."/>
            <person name="Mueller R."/>
        </authorList>
    </citation>
    <scope>NUCLEOTIDE SEQUENCE [LARGE SCALE GENOMIC DNA]</scope>
    <source>
        <strain evidence="7 8">MSr12523</strain>
    </source>
</reference>
<accession>A0ABZ2KDN9</accession>
<organism evidence="7 8">
    <name type="scientific">Pendulispora brunnea</name>
    <dbReference type="NCBI Taxonomy" id="2905690"/>
    <lineage>
        <taxon>Bacteria</taxon>
        <taxon>Pseudomonadati</taxon>
        <taxon>Myxococcota</taxon>
        <taxon>Myxococcia</taxon>
        <taxon>Myxococcales</taxon>
        <taxon>Sorangiineae</taxon>
        <taxon>Pendulisporaceae</taxon>
        <taxon>Pendulispora</taxon>
    </lineage>
</organism>
<dbReference type="InterPro" id="IPR006094">
    <property type="entry name" value="Oxid_FAD_bind_N"/>
</dbReference>
<feature type="domain" description="FAD-binding PCMH-type" evidence="6">
    <location>
        <begin position="53"/>
        <end position="223"/>
    </location>
</feature>
<dbReference type="Gene3D" id="3.40.462.20">
    <property type="match status" value="1"/>
</dbReference>
<keyword evidence="4" id="KW-0274">FAD</keyword>
<comment type="similarity">
    <text evidence="2">Belongs to the oxygen-dependent FAD-linked oxidoreductase family.</text>
</comment>
<dbReference type="InterPro" id="IPR016169">
    <property type="entry name" value="FAD-bd_PCMH_sub2"/>
</dbReference>
<dbReference type="InterPro" id="IPR036318">
    <property type="entry name" value="FAD-bd_PCMH-like_sf"/>
</dbReference>
<evidence type="ECO:0000256" key="1">
    <source>
        <dbReference type="ARBA" id="ARBA00001974"/>
    </source>
</evidence>
<dbReference type="PROSITE" id="PS51387">
    <property type="entry name" value="FAD_PCMH"/>
    <property type="match status" value="1"/>
</dbReference>
<dbReference type="InterPro" id="IPR016166">
    <property type="entry name" value="FAD-bd_PCMH"/>
</dbReference>
<dbReference type="Proteomes" id="UP001379533">
    <property type="component" value="Chromosome"/>
</dbReference>
<dbReference type="Gene3D" id="3.30.43.10">
    <property type="entry name" value="Uridine Diphospho-n-acetylenolpyruvylglucosamine Reductase, domain 2"/>
    <property type="match status" value="1"/>
</dbReference>
<evidence type="ECO:0000256" key="4">
    <source>
        <dbReference type="ARBA" id="ARBA00022827"/>
    </source>
</evidence>
<evidence type="ECO:0000256" key="3">
    <source>
        <dbReference type="ARBA" id="ARBA00022630"/>
    </source>
</evidence>
<dbReference type="PANTHER" id="PTHR42973">
    <property type="entry name" value="BINDING OXIDOREDUCTASE, PUTATIVE (AFU_ORTHOLOGUE AFUA_1G17690)-RELATED"/>
    <property type="match status" value="1"/>
</dbReference>
<dbReference type="Gene3D" id="3.30.465.10">
    <property type="match status" value="1"/>
</dbReference>
<evidence type="ECO:0000256" key="2">
    <source>
        <dbReference type="ARBA" id="ARBA00005466"/>
    </source>
</evidence>
<keyword evidence="3" id="KW-0285">Flavoprotein</keyword>
<dbReference type="InterPro" id="IPR050416">
    <property type="entry name" value="FAD-linked_Oxidoreductase"/>
</dbReference>
<proteinExistence type="inferred from homology"/>
<dbReference type="EMBL" id="CP089982">
    <property type="protein sequence ID" value="WXA94491.1"/>
    <property type="molecule type" value="Genomic_DNA"/>
</dbReference>
<sequence length="474" mass="49928">MTESFNQRTQASSALSTAQLAAIEDQLSGSGCVVHVPGSEGFARATQLWNGTIERKPALVAACSNSHAVRAALLAARTAGLPVSVRNGGRDWVGRALRDGGLVLDLTPMRECSVNVQGLEATVAAGVTVADLNAAVGRHGLAAVIGNEGTVSMTGLLSGGGYGPLTTRFGLAADNLLSAELVLADGSITSCDATHNRDLFWAVQGGGGNFGVITSMRLRLHRVEQVLSGMIMFPWGEASAVLERFSTLMQAAPDELAAGAILSLGPGGAPVVLVSPLWSGDLERGRQIVREIESFGTPMVSKVGPMPASDLLSLTDGKLVSGRGYELATRWLTDLSPNIVSTLIAAYDDRTSPYSAIILHHFHGAGTRVAPEDTAFGMRQPHFTALIYGIWEPAHLDGANHRRWAQDLSSKLSNWALPGGYANLLHHDARDQIGSAFGPNGQRLLELKARFDPDNVFSAIPLPSSSRSVRSSGE</sequence>